<evidence type="ECO:0000313" key="1">
    <source>
        <dbReference type="EMBL" id="AOZ11102.1"/>
    </source>
</evidence>
<keyword evidence="2" id="KW-1185">Reference proteome</keyword>
<evidence type="ECO:0000313" key="2">
    <source>
        <dbReference type="Proteomes" id="UP000177515"/>
    </source>
</evidence>
<name>A0ABM6FGR7_9BURK</name>
<keyword evidence="1" id="KW-0614">Plasmid</keyword>
<proteinExistence type="predicted"/>
<sequence>MYWVARCMGFLLGFSAYFWALRCLRKMDGYASKLDELLMAYEPLDTQAYRTLQEKTDHSRSLRTEFVLD</sequence>
<reference evidence="1 2" key="1">
    <citation type="submission" date="2016-10" db="EMBL/GenBank/DDBJ databases">
        <title>Complete genome sequences of three Cupriavidus strains isolated from various Malaysian environments.</title>
        <authorList>
            <person name="Abdullah A.A.-A."/>
            <person name="Shafie N.A.H."/>
            <person name="Lau N.S."/>
        </authorList>
    </citation>
    <scope>NUCLEOTIDE SEQUENCE [LARGE SCALE GENOMIC DNA]</scope>
    <source>
        <strain evidence="1 2">USMAA1020</strain>
        <plasmid evidence="1 2">unnamed1</plasmid>
    </source>
</reference>
<dbReference type="EMBL" id="CP017756">
    <property type="protein sequence ID" value="AOZ11102.1"/>
    <property type="molecule type" value="Genomic_DNA"/>
</dbReference>
<organism evidence="1 2">
    <name type="scientific">Cupriavidus malaysiensis</name>
    <dbReference type="NCBI Taxonomy" id="367825"/>
    <lineage>
        <taxon>Bacteria</taxon>
        <taxon>Pseudomonadati</taxon>
        <taxon>Pseudomonadota</taxon>
        <taxon>Betaproteobacteria</taxon>
        <taxon>Burkholderiales</taxon>
        <taxon>Burkholderiaceae</taxon>
        <taxon>Cupriavidus</taxon>
    </lineage>
</organism>
<accession>A0ABM6FGR7</accession>
<gene>
    <name evidence="1" type="ORF">BKK80_34650</name>
</gene>
<dbReference type="Proteomes" id="UP000177515">
    <property type="component" value="Plasmid unnamed1"/>
</dbReference>
<geneLocation type="plasmid" evidence="1 2">
    <name>unnamed1</name>
</geneLocation>
<protein>
    <submittedName>
        <fullName evidence="1">Uncharacterized protein</fullName>
    </submittedName>
</protein>